<sequence length="260" mass="29500">MVSHLSSLSQEEVQAFSSELIRAMNENNKSKFDCLLSNTAYGVSGYDHYGRLPLTCAVQHNRSDYVKALLDRNANVNRPSLEPLYKGFTPLFWAVAKGSEEVTKLLLDAGASVDSLSDNRTPLFLAVQYKDPKKIELLLRYHANPHAVCAWRRGYFESPFSLAIRLRFAEASSLLLEAQFHHLVSSLNRSTTDKISIHKNSVLLMQERLETLAKRASEESPLEVERTKIEKTAPIIHRGIPSFDWTVDIKAEVEHWNFIV</sequence>
<accession>A0A1Q5U8V0</accession>
<dbReference type="PROSITE" id="PS50297">
    <property type="entry name" value="ANK_REP_REGION"/>
    <property type="match status" value="2"/>
</dbReference>
<organism evidence="2 3">
    <name type="scientific">Penicillium subrubescens</name>
    <dbReference type="NCBI Taxonomy" id="1316194"/>
    <lineage>
        <taxon>Eukaryota</taxon>
        <taxon>Fungi</taxon>
        <taxon>Dikarya</taxon>
        <taxon>Ascomycota</taxon>
        <taxon>Pezizomycotina</taxon>
        <taxon>Eurotiomycetes</taxon>
        <taxon>Eurotiomycetidae</taxon>
        <taxon>Eurotiales</taxon>
        <taxon>Aspergillaceae</taxon>
        <taxon>Penicillium</taxon>
    </lineage>
</organism>
<dbReference type="AlphaFoldDB" id="A0A1Q5U8V0"/>
<keyword evidence="3" id="KW-1185">Reference proteome</keyword>
<dbReference type="OrthoDB" id="341259at2759"/>
<feature type="repeat" description="ANK" evidence="1">
    <location>
        <begin position="49"/>
        <end position="81"/>
    </location>
</feature>
<dbReference type="Pfam" id="PF12796">
    <property type="entry name" value="Ank_2"/>
    <property type="match status" value="1"/>
</dbReference>
<dbReference type="SMART" id="SM00248">
    <property type="entry name" value="ANK"/>
    <property type="match status" value="3"/>
</dbReference>
<dbReference type="InterPro" id="IPR051616">
    <property type="entry name" value="Cul2-RING_E3_ligase_SR"/>
</dbReference>
<reference evidence="2 3" key="1">
    <citation type="submission" date="2016-10" db="EMBL/GenBank/DDBJ databases">
        <title>Genome sequence of the ascomycete fungus Penicillium subrubescens.</title>
        <authorList>
            <person name="De Vries R.P."/>
            <person name="Peng M."/>
            <person name="Dilokpimol A."/>
            <person name="Hilden K."/>
            <person name="Makela M.R."/>
            <person name="Grigoriev I."/>
            <person name="Riley R."/>
            <person name="Granchi Z."/>
        </authorList>
    </citation>
    <scope>NUCLEOTIDE SEQUENCE [LARGE SCALE GENOMIC DNA]</scope>
    <source>
        <strain evidence="2 3">CBS 132785</strain>
    </source>
</reference>
<dbReference type="EMBL" id="MNBE01000560">
    <property type="protein sequence ID" value="OKP08919.1"/>
    <property type="molecule type" value="Genomic_DNA"/>
</dbReference>
<dbReference type="PANTHER" id="PTHR46224">
    <property type="entry name" value="ANKYRIN REPEAT FAMILY PROTEIN"/>
    <property type="match status" value="1"/>
</dbReference>
<dbReference type="Pfam" id="PF00023">
    <property type="entry name" value="Ank"/>
    <property type="match status" value="1"/>
</dbReference>
<name>A0A1Q5U8V0_9EURO</name>
<dbReference type="STRING" id="1316194.A0A1Q5U8V0"/>
<dbReference type="PROSITE" id="PS50088">
    <property type="entry name" value="ANK_REPEAT"/>
    <property type="match status" value="2"/>
</dbReference>
<dbReference type="SUPFAM" id="SSF48403">
    <property type="entry name" value="Ankyrin repeat"/>
    <property type="match status" value="1"/>
</dbReference>
<proteinExistence type="predicted"/>
<evidence type="ECO:0000256" key="1">
    <source>
        <dbReference type="PROSITE-ProRule" id="PRU00023"/>
    </source>
</evidence>
<dbReference type="InterPro" id="IPR002110">
    <property type="entry name" value="Ankyrin_rpt"/>
</dbReference>
<gene>
    <name evidence="2" type="ORF">PENSUB_5500</name>
</gene>
<feature type="repeat" description="ANK" evidence="1">
    <location>
        <begin position="86"/>
        <end position="118"/>
    </location>
</feature>
<keyword evidence="1" id="KW-0040">ANK repeat</keyword>
<protein>
    <submittedName>
        <fullName evidence="2">Ankyrin repeat domain-containing protein 20A4</fullName>
    </submittedName>
</protein>
<evidence type="ECO:0000313" key="3">
    <source>
        <dbReference type="Proteomes" id="UP000186955"/>
    </source>
</evidence>
<comment type="caution">
    <text evidence="2">The sequence shown here is derived from an EMBL/GenBank/DDBJ whole genome shotgun (WGS) entry which is preliminary data.</text>
</comment>
<dbReference type="Gene3D" id="1.25.40.20">
    <property type="entry name" value="Ankyrin repeat-containing domain"/>
    <property type="match status" value="1"/>
</dbReference>
<dbReference type="Proteomes" id="UP000186955">
    <property type="component" value="Unassembled WGS sequence"/>
</dbReference>
<evidence type="ECO:0000313" key="2">
    <source>
        <dbReference type="EMBL" id="OKP08919.1"/>
    </source>
</evidence>
<dbReference type="InterPro" id="IPR036770">
    <property type="entry name" value="Ankyrin_rpt-contain_sf"/>
</dbReference>